<gene>
    <name evidence="6" type="ORF">D4A35_11400</name>
    <name evidence="7" type="ORF">D4A35_12095</name>
</gene>
<sequence length="428" mass="49132">MGNLDTNAYRYTDNLRTSYKDNLVILASEESREWIKISTECFSILNKVLEMDLNHIEILECFELDKDKEYFDDLIKKLYQSKILINKNNKTNRKIESIYLILTDRCNLSCTHCCADALDLNSKDELSTEDMIKVIDKILQINPENITVSGGEPLVRSDIWVLMDYLKSRFNGSIGIMTNGLLIDENNIDKIIKYFDNASISIDGIDEESCKIIRGNNVFKNVIKKVEFLKEHNFKDISLSAVLPNNENIHVEFEKLNKNLGTEAMIRYFSHKGRAGENHKKIEAQMNKYLKERNMEEKNIIDWKAYIATDKRDIQTSACGGCESTLSIGSNGDLYPCNLLMDENYSIGNILKIDDIVSYINNMSINSNRGYKSFVDLKLCNNEECKTCSVKSFCWSCPAECDDLLARDNIFKQRCNEVKEKLASAVWG</sequence>
<dbReference type="SFLD" id="SFLDS00029">
    <property type="entry name" value="Radical_SAM"/>
    <property type="match status" value="1"/>
</dbReference>
<dbReference type="SUPFAM" id="SSF102114">
    <property type="entry name" value="Radical SAM enzymes"/>
    <property type="match status" value="1"/>
</dbReference>
<feature type="domain" description="Radical SAM core" evidence="5">
    <location>
        <begin position="90"/>
        <end position="310"/>
    </location>
</feature>
<dbReference type="Proteomes" id="UP000326961">
    <property type="component" value="Chromosome"/>
</dbReference>
<dbReference type="CDD" id="cd01335">
    <property type="entry name" value="Radical_SAM"/>
    <property type="match status" value="1"/>
</dbReference>
<name>A0A5P3XGT5_PARBF</name>
<keyword evidence="4" id="KW-0411">Iron-sulfur</keyword>
<dbReference type="InterPro" id="IPR050377">
    <property type="entry name" value="Radical_SAM_PqqE_MftC-like"/>
</dbReference>
<dbReference type="GO" id="GO:0046872">
    <property type="term" value="F:metal ion binding"/>
    <property type="evidence" value="ECO:0007669"/>
    <property type="project" value="UniProtKB-KW"/>
</dbReference>
<dbReference type="SFLD" id="SFLDG01067">
    <property type="entry name" value="SPASM/twitch_domain_containing"/>
    <property type="match status" value="1"/>
</dbReference>
<dbReference type="InterPro" id="IPR058240">
    <property type="entry name" value="rSAM_sf"/>
</dbReference>
<evidence type="ECO:0000313" key="7">
    <source>
        <dbReference type="EMBL" id="QEZ69584.1"/>
    </source>
</evidence>
<evidence type="ECO:0000256" key="1">
    <source>
        <dbReference type="ARBA" id="ARBA00022691"/>
    </source>
</evidence>
<evidence type="ECO:0000256" key="2">
    <source>
        <dbReference type="ARBA" id="ARBA00022723"/>
    </source>
</evidence>
<dbReference type="InterPro" id="IPR006638">
    <property type="entry name" value="Elp3/MiaA/NifB-like_rSAM"/>
</dbReference>
<dbReference type="EMBL" id="CP032452">
    <property type="protein sequence ID" value="QEZ69584.1"/>
    <property type="molecule type" value="Genomic_DNA"/>
</dbReference>
<reference evidence="7 8" key="1">
    <citation type="submission" date="2018-09" db="EMBL/GenBank/DDBJ databases">
        <title>A clostridial neurotoxin that targets Anopheles mosquitoes.</title>
        <authorList>
            <person name="Contreras E."/>
            <person name="Masuyer G."/>
            <person name="Qureshi N."/>
            <person name="Chawla S."/>
            <person name="Lim H.L."/>
            <person name="Chen J."/>
            <person name="Stenmark P."/>
            <person name="Gill S."/>
        </authorList>
    </citation>
    <scope>NUCLEOTIDE SEQUENCE [LARGE SCALE GENOMIC DNA]</scope>
    <source>
        <strain evidence="7 8">Cbm</strain>
    </source>
</reference>
<keyword evidence="3" id="KW-0408">Iron</keyword>
<evidence type="ECO:0000256" key="4">
    <source>
        <dbReference type="ARBA" id="ARBA00023014"/>
    </source>
</evidence>
<protein>
    <submittedName>
        <fullName evidence="7">Radical SAM protein</fullName>
    </submittedName>
</protein>
<organism evidence="7 8">
    <name type="scientific">Paraclostridium bifermentans</name>
    <name type="common">Clostridium bifermentans</name>
    <dbReference type="NCBI Taxonomy" id="1490"/>
    <lineage>
        <taxon>Bacteria</taxon>
        <taxon>Bacillati</taxon>
        <taxon>Bacillota</taxon>
        <taxon>Clostridia</taxon>
        <taxon>Peptostreptococcales</taxon>
        <taxon>Peptostreptococcaceae</taxon>
        <taxon>Paraclostridium</taxon>
    </lineage>
</organism>
<dbReference type="GO" id="GO:0003824">
    <property type="term" value="F:catalytic activity"/>
    <property type="evidence" value="ECO:0007669"/>
    <property type="project" value="InterPro"/>
</dbReference>
<dbReference type="EMBL" id="CP032452">
    <property type="protein sequence ID" value="QEZ69458.1"/>
    <property type="molecule type" value="Genomic_DNA"/>
</dbReference>
<dbReference type="SFLD" id="SFLDG01386">
    <property type="entry name" value="main_SPASM_domain-containing"/>
    <property type="match status" value="1"/>
</dbReference>
<dbReference type="NCBIfam" id="TIGR04085">
    <property type="entry name" value="rSAM_more_4Fe4S"/>
    <property type="match status" value="1"/>
</dbReference>
<keyword evidence="1" id="KW-0949">S-adenosyl-L-methionine</keyword>
<dbReference type="PANTHER" id="PTHR11228">
    <property type="entry name" value="RADICAL SAM DOMAIN PROTEIN"/>
    <property type="match status" value="1"/>
</dbReference>
<evidence type="ECO:0000256" key="3">
    <source>
        <dbReference type="ARBA" id="ARBA00023004"/>
    </source>
</evidence>
<accession>A0A5P3XGT5</accession>
<evidence type="ECO:0000313" key="8">
    <source>
        <dbReference type="Proteomes" id="UP000326961"/>
    </source>
</evidence>
<proteinExistence type="predicted"/>
<dbReference type="RefSeq" id="WP_021428281.1">
    <property type="nucleotide sequence ID" value="NZ_CP032452.1"/>
</dbReference>
<evidence type="ECO:0000259" key="5">
    <source>
        <dbReference type="PROSITE" id="PS51918"/>
    </source>
</evidence>
<dbReference type="PANTHER" id="PTHR11228:SF7">
    <property type="entry name" value="PQQA PEPTIDE CYCLASE"/>
    <property type="match status" value="1"/>
</dbReference>
<keyword evidence="2" id="KW-0479">Metal-binding</keyword>
<dbReference type="Gene3D" id="3.20.20.70">
    <property type="entry name" value="Aldolase class I"/>
    <property type="match status" value="1"/>
</dbReference>
<dbReference type="InterPro" id="IPR023885">
    <property type="entry name" value="4Fe4S-binding_SPASM_dom"/>
</dbReference>
<dbReference type="AlphaFoldDB" id="A0A5P3XGT5"/>
<evidence type="ECO:0000313" key="6">
    <source>
        <dbReference type="EMBL" id="QEZ69458.1"/>
    </source>
</evidence>
<dbReference type="InterPro" id="IPR007197">
    <property type="entry name" value="rSAM"/>
</dbReference>
<dbReference type="PROSITE" id="PS51918">
    <property type="entry name" value="RADICAL_SAM"/>
    <property type="match status" value="1"/>
</dbReference>
<dbReference type="SMART" id="SM00729">
    <property type="entry name" value="Elp3"/>
    <property type="match status" value="1"/>
</dbReference>
<dbReference type="InterPro" id="IPR013785">
    <property type="entry name" value="Aldolase_TIM"/>
</dbReference>
<dbReference type="Pfam" id="PF04055">
    <property type="entry name" value="Radical_SAM"/>
    <property type="match status" value="1"/>
</dbReference>
<dbReference type="GO" id="GO:0051536">
    <property type="term" value="F:iron-sulfur cluster binding"/>
    <property type="evidence" value="ECO:0007669"/>
    <property type="project" value="UniProtKB-KW"/>
</dbReference>